<evidence type="ECO:0000313" key="1">
    <source>
        <dbReference type="EMBL" id="CAB4221470.1"/>
    </source>
</evidence>
<name>A0A6J5T1N6_9CAUD</name>
<reference evidence="1" key="1">
    <citation type="submission" date="2020-05" db="EMBL/GenBank/DDBJ databases">
        <authorList>
            <person name="Chiriac C."/>
            <person name="Salcher M."/>
            <person name="Ghai R."/>
            <person name="Kavagutti S V."/>
        </authorList>
    </citation>
    <scope>NUCLEOTIDE SEQUENCE</scope>
</reference>
<accession>A0A6J5T1N6</accession>
<dbReference type="Gene3D" id="2.30.30.100">
    <property type="match status" value="1"/>
</dbReference>
<organism evidence="1">
    <name type="scientific">uncultured Caudovirales phage</name>
    <dbReference type="NCBI Taxonomy" id="2100421"/>
    <lineage>
        <taxon>Viruses</taxon>
        <taxon>Duplodnaviria</taxon>
        <taxon>Heunggongvirae</taxon>
        <taxon>Uroviricota</taxon>
        <taxon>Caudoviricetes</taxon>
        <taxon>Peduoviridae</taxon>
        <taxon>Maltschvirus</taxon>
        <taxon>Maltschvirus maltsch</taxon>
    </lineage>
</organism>
<dbReference type="EMBL" id="LR797503">
    <property type="protein sequence ID" value="CAB4221470.1"/>
    <property type="molecule type" value="Genomic_DNA"/>
</dbReference>
<proteinExistence type="predicted"/>
<gene>
    <name evidence="1" type="ORF">UFOVP1636_321</name>
</gene>
<sequence length="98" mass="11339">MLIEKNKNKYEVDDVLSFKMVNGDEILGRLVSADEQFYELNKPCVVVTSQEGIALISAMFGMDPDLENLFIKEQHVIAMCRTHDRMREHYESIIEGEE</sequence>
<protein>
    <submittedName>
        <fullName evidence="1">Uncharacterized protein</fullName>
    </submittedName>
</protein>